<dbReference type="eggNOG" id="ENOG5033EFT">
    <property type="taxonomic scope" value="Bacteria"/>
</dbReference>
<sequence>MCLTTEALVLFLNLLPFDKVTTAPDRVVIEAETRSAHWVDVGGRWCTLAPQIDRAERFAALRAD</sequence>
<organism evidence="1 2">
    <name type="scientific">Sagittula stellata (strain ATCC 700073 / DSM 11524 / E-37)</name>
    <dbReference type="NCBI Taxonomy" id="388399"/>
    <lineage>
        <taxon>Bacteria</taxon>
        <taxon>Pseudomonadati</taxon>
        <taxon>Pseudomonadota</taxon>
        <taxon>Alphaproteobacteria</taxon>
        <taxon>Rhodobacterales</taxon>
        <taxon>Roseobacteraceae</taxon>
        <taxon>Sagittula</taxon>
    </lineage>
</organism>
<dbReference type="RefSeq" id="WP_005862227.1">
    <property type="nucleotide sequence ID" value="NZ_AAYA01000014.1"/>
</dbReference>
<name>A3K8D1_SAGS3</name>
<comment type="caution">
    <text evidence="1">The sequence shown here is derived from an EMBL/GenBank/DDBJ whole genome shotgun (WGS) entry which is preliminary data.</text>
</comment>
<dbReference type="Proteomes" id="UP000005713">
    <property type="component" value="Unassembled WGS sequence"/>
</dbReference>
<dbReference type="EMBL" id="AAYA01000014">
    <property type="protein sequence ID" value="EBA06610.1"/>
    <property type="molecule type" value="Genomic_DNA"/>
</dbReference>
<reference evidence="1 2" key="1">
    <citation type="submission" date="2006-06" db="EMBL/GenBank/DDBJ databases">
        <authorList>
            <person name="Moran M.A."/>
            <person name="Ferriera S."/>
            <person name="Johnson J."/>
            <person name="Kravitz S."/>
            <person name="Beeson K."/>
            <person name="Sutton G."/>
            <person name="Rogers Y.-H."/>
            <person name="Friedman R."/>
            <person name="Frazier M."/>
            <person name="Venter J.C."/>
        </authorList>
    </citation>
    <scope>NUCLEOTIDE SEQUENCE [LARGE SCALE GENOMIC DNA]</scope>
    <source>
        <strain evidence="1 2">E-37</strain>
    </source>
</reference>
<evidence type="ECO:0000313" key="2">
    <source>
        <dbReference type="Proteomes" id="UP000005713"/>
    </source>
</evidence>
<protein>
    <submittedName>
        <fullName evidence="1">Uncharacterized protein</fullName>
    </submittedName>
</protein>
<gene>
    <name evidence="1" type="ORF">SSE37_10153</name>
</gene>
<evidence type="ECO:0000313" key="1">
    <source>
        <dbReference type="EMBL" id="EBA06610.1"/>
    </source>
</evidence>
<proteinExistence type="predicted"/>
<accession>A3K8D1</accession>
<dbReference type="AlphaFoldDB" id="A3K8D1"/>
<keyword evidence="2" id="KW-1185">Reference proteome</keyword>
<dbReference type="OrthoDB" id="7874733at2"/>